<feature type="domain" description="Histidine kinase" evidence="11">
    <location>
        <begin position="376"/>
        <end position="585"/>
    </location>
</feature>
<evidence type="ECO:0000256" key="3">
    <source>
        <dbReference type="ARBA" id="ARBA00022553"/>
    </source>
</evidence>
<dbReference type="InterPro" id="IPR005467">
    <property type="entry name" value="His_kinase_dom"/>
</dbReference>
<dbReference type="InterPro" id="IPR050351">
    <property type="entry name" value="BphY/WalK/GraS-like"/>
</dbReference>
<dbReference type="SMART" id="SM00387">
    <property type="entry name" value="HATPase_c"/>
    <property type="match status" value="1"/>
</dbReference>
<dbReference type="PROSITE" id="PS50109">
    <property type="entry name" value="HIS_KIN"/>
    <property type="match status" value="1"/>
</dbReference>
<dbReference type="PANTHER" id="PTHR42878:SF7">
    <property type="entry name" value="SENSOR HISTIDINE KINASE GLRK"/>
    <property type="match status" value="1"/>
</dbReference>
<dbReference type="SUPFAM" id="SSF52738">
    <property type="entry name" value="Methylesterase CheB, C-terminal domain"/>
    <property type="match status" value="1"/>
</dbReference>
<dbReference type="CDD" id="cd00075">
    <property type="entry name" value="HATPase"/>
    <property type="match status" value="1"/>
</dbReference>
<dbReference type="InterPro" id="IPR035909">
    <property type="entry name" value="CheB_C"/>
</dbReference>
<dbReference type="Pfam" id="PF02518">
    <property type="entry name" value="HATPase_c"/>
    <property type="match status" value="1"/>
</dbReference>
<proteinExistence type="predicted"/>
<keyword evidence="4" id="KW-0808">Transferase</keyword>
<dbReference type="PRINTS" id="PR00344">
    <property type="entry name" value="BCTRLSENSOR"/>
</dbReference>
<evidence type="ECO:0000259" key="11">
    <source>
        <dbReference type="PROSITE" id="PS50109"/>
    </source>
</evidence>
<evidence type="ECO:0000259" key="12">
    <source>
        <dbReference type="PROSITE" id="PS50122"/>
    </source>
</evidence>
<feature type="active site" evidence="9">
    <location>
        <position position="39"/>
    </location>
</feature>
<dbReference type="SUPFAM" id="SSF47384">
    <property type="entry name" value="Homodimeric domain of signal transducing histidine kinase"/>
    <property type="match status" value="1"/>
</dbReference>
<evidence type="ECO:0000256" key="8">
    <source>
        <dbReference type="ARBA" id="ARBA00023012"/>
    </source>
</evidence>
<organism evidence="13 14">
    <name type="scientific">Dyadobacter fermentans</name>
    <dbReference type="NCBI Taxonomy" id="94254"/>
    <lineage>
        <taxon>Bacteria</taxon>
        <taxon>Pseudomonadati</taxon>
        <taxon>Bacteroidota</taxon>
        <taxon>Cytophagia</taxon>
        <taxon>Cytophagales</taxon>
        <taxon>Spirosomataceae</taxon>
        <taxon>Dyadobacter</taxon>
    </lineage>
</organism>
<keyword evidence="3" id="KW-0597">Phosphoprotein</keyword>
<keyword evidence="8" id="KW-0902">Two-component regulatory system</keyword>
<dbReference type="GO" id="GO:0016301">
    <property type="term" value="F:kinase activity"/>
    <property type="evidence" value="ECO:0007669"/>
    <property type="project" value="UniProtKB-KW"/>
</dbReference>
<feature type="domain" description="CheB-type methylesterase" evidence="12">
    <location>
        <begin position="1"/>
        <end position="153"/>
    </location>
</feature>
<name>A0ABU1QSW1_9BACT</name>
<keyword evidence="10" id="KW-0175">Coiled coil</keyword>
<dbReference type="Gene3D" id="3.30.565.10">
    <property type="entry name" value="Histidine kinase-like ATPase, C-terminal domain"/>
    <property type="match status" value="1"/>
</dbReference>
<dbReference type="InterPro" id="IPR003594">
    <property type="entry name" value="HATPase_dom"/>
</dbReference>
<dbReference type="SMART" id="SM00388">
    <property type="entry name" value="HisKA"/>
    <property type="match status" value="1"/>
</dbReference>
<evidence type="ECO:0000256" key="10">
    <source>
        <dbReference type="SAM" id="Coils"/>
    </source>
</evidence>
<feature type="coiled-coil region" evidence="10">
    <location>
        <begin position="293"/>
        <end position="320"/>
    </location>
</feature>
<keyword evidence="5" id="KW-0547">Nucleotide-binding</keyword>
<dbReference type="InterPro" id="IPR000673">
    <property type="entry name" value="Sig_transdc_resp-reg_Me-estase"/>
</dbReference>
<comment type="catalytic activity">
    <reaction evidence="1">
        <text>ATP + protein L-histidine = ADP + protein N-phospho-L-histidine.</text>
        <dbReference type="EC" id="2.7.13.3"/>
    </reaction>
</comment>
<keyword evidence="6 13" id="KW-0418">Kinase</keyword>
<keyword evidence="9" id="KW-0378">Hydrolase</keyword>
<feature type="active site" evidence="9">
    <location>
        <position position="13"/>
    </location>
</feature>
<dbReference type="EC" id="2.7.13.3" evidence="2"/>
<dbReference type="InterPro" id="IPR036890">
    <property type="entry name" value="HATPase_C_sf"/>
</dbReference>
<dbReference type="PANTHER" id="PTHR42878">
    <property type="entry name" value="TWO-COMPONENT HISTIDINE KINASE"/>
    <property type="match status" value="1"/>
</dbReference>
<gene>
    <name evidence="13" type="ORF">J2W84_001274</name>
</gene>
<dbReference type="CDD" id="cd16434">
    <property type="entry name" value="CheB-CheR_fusion"/>
    <property type="match status" value="1"/>
</dbReference>
<dbReference type="Gene3D" id="1.10.287.130">
    <property type="match status" value="1"/>
</dbReference>
<evidence type="ECO:0000256" key="6">
    <source>
        <dbReference type="ARBA" id="ARBA00022777"/>
    </source>
</evidence>
<evidence type="ECO:0000256" key="9">
    <source>
        <dbReference type="PROSITE-ProRule" id="PRU00050"/>
    </source>
</evidence>
<dbReference type="CDD" id="cd00082">
    <property type="entry name" value="HisKA"/>
    <property type="match status" value="1"/>
</dbReference>
<dbReference type="RefSeq" id="WP_309981553.1">
    <property type="nucleotide sequence ID" value="NZ_JAVDTI010000001.1"/>
</dbReference>
<dbReference type="InterPro" id="IPR036097">
    <property type="entry name" value="HisK_dim/P_sf"/>
</dbReference>
<protein>
    <recommendedName>
        <fullName evidence="2">histidine kinase</fullName>
        <ecNumber evidence="2">2.7.13.3</ecNumber>
    </recommendedName>
</protein>
<evidence type="ECO:0000256" key="4">
    <source>
        <dbReference type="ARBA" id="ARBA00022679"/>
    </source>
</evidence>
<evidence type="ECO:0000256" key="2">
    <source>
        <dbReference type="ARBA" id="ARBA00012438"/>
    </source>
</evidence>
<comment type="caution">
    <text evidence="13">The sequence shown here is derived from an EMBL/GenBank/DDBJ whole genome shotgun (WGS) entry which is preliminary data.</text>
</comment>
<evidence type="ECO:0000256" key="7">
    <source>
        <dbReference type="ARBA" id="ARBA00022840"/>
    </source>
</evidence>
<accession>A0ABU1QSW1</accession>
<evidence type="ECO:0000256" key="1">
    <source>
        <dbReference type="ARBA" id="ARBA00000085"/>
    </source>
</evidence>
<dbReference type="InterPro" id="IPR003661">
    <property type="entry name" value="HisK_dim/P_dom"/>
</dbReference>
<feature type="active site" evidence="9">
    <location>
        <position position="131"/>
    </location>
</feature>
<evidence type="ECO:0000313" key="13">
    <source>
        <dbReference type="EMBL" id="MDR6804237.1"/>
    </source>
</evidence>
<reference evidence="13 14" key="1">
    <citation type="submission" date="2023-07" db="EMBL/GenBank/DDBJ databases">
        <title>Sorghum-associated microbial communities from plants grown in Nebraska, USA.</title>
        <authorList>
            <person name="Schachtman D."/>
        </authorList>
    </citation>
    <scope>NUCLEOTIDE SEQUENCE [LARGE SCALE GENOMIC DNA]</scope>
    <source>
        <strain evidence="13 14">BE57</strain>
    </source>
</reference>
<evidence type="ECO:0000256" key="5">
    <source>
        <dbReference type="ARBA" id="ARBA00022741"/>
    </source>
</evidence>
<evidence type="ECO:0000313" key="14">
    <source>
        <dbReference type="Proteomes" id="UP001264980"/>
    </source>
</evidence>
<dbReference type="Pfam" id="PF01339">
    <property type="entry name" value="CheB_methylest"/>
    <property type="match status" value="1"/>
</dbReference>
<sequence length="585" mass="65206">MNAHHHIISIGGSDSGIDEIASFFDQKPLAGVSYIVIPHLSIAFQTKLAEILARHVDLAIREAQNGILVEADHIYIIPSNSEMTILKGRLQITPKTPEQGLHRNIDRFFNSLAADQGEKAIGVILCEMDGDVLGGIRAIRDAGGIVIAREQETDYSEVSSCVDFVAEPRLMAKIIENHVMQSRRILLDQNEKVTMETILNVIRENTAFDFSGYKFDILSHKTRKRALDQHFYSLADYLSFLKVTSSEMLALSSEFLSGTTTFSNNGSSLRFFKADNAQSVSQTKKLDIDLNTAKSHKKQISDLKKELNELKTDLSAVRQQSDVSLNDLRSANAVLRLANGRMRHDNQEMRSENNKLDIENKKLIELNEELDNFVHLASHDLLAPLAHIEGSIALMSEIGVRDAQLAEVMDVIDASLKRFRALVEDIGTVAKVEHDLKSREKVDINEIIQSVLWPLEPRIKQSHTQITVDLQEKDISFSKKNLRSIVFNLISNSLKFNEGSHPAIHISTKKIDRQVILSIKDNGIGIPTPELDHIFALYGRLRHDIEGNGVGLYLTKRIIDASGGSLVVESAPGEGSNFSIYFAAD</sequence>
<keyword evidence="14" id="KW-1185">Reference proteome</keyword>
<dbReference type="PROSITE" id="PS50122">
    <property type="entry name" value="CHEB"/>
    <property type="match status" value="1"/>
</dbReference>
<dbReference type="InterPro" id="IPR004358">
    <property type="entry name" value="Sig_transdc_His_kin-like_C"/>
</dbReference>
<dbReference type="SUPFAM" id="SSF55874">
    <property type="entry name" value="ATPase domain of HSP90 chaperone/DNA topoisomerase II/histidine kinase"/>
    <property type="match status" value="1"/>
</dbReference>
<dbReference type="Proteomes" id="UP001264980">
    <property type="component" value="Unassembled WGS sequence"/>
</dbReference>
<keyword evidence="7" id="KW-0067">ATP-binding</keyword>
<dbReference type="Gene3D" id="3.40.50.180">
    <property type="entry name" value="Methylesterase CheB, C-terminal domain"/>
    <property type="match status" value="1"/>
</dbReference>
<dbReference type="EMBL" id="JAVDTI010000001">
    <property type="protein sequence ID" value="MDR6804237.1"/>
    <property type="molecule type" value="Genomic_DNA"/>
</dbReference>
<keyword evidence="9" id="KW-0145">Chemotaxis</keyword>